<dbReference type="InterPro" id="IPR001841">
    <property type="entry name" value="Znf_RING"/>
</dbReference>
<comment type="catalytic activity">
    <reaction evidence="1">
        <text>S-ubiquitinyl-[E2 ubiquitin-conjugating enzyme]-L-cysteine + [acceptor protein]-L-lysine = [E2 ubiquitin-conjugating enzyme]-L-cysteine + N(6)-ubiquitinyl-[acceptor protein]-L-lysine.</text>
        <dbReference type="EC" id="2.3.2.27"/>
    </reaction>
</comment>
<dbReference type="SMART" id="SM00184">
    <property type="entry name" value="RING"/>
    <property type="match status" value="1"/>
</dbReference>
<keyword evidence="3" id="KW-0479">Metal-binding</keyword>
<comment type="caution">
    <text evidence="8">The sequence shown here is derived from an EMBL/GenBank/DDBJ whole genome shotgun (WGS) entry which is preliminary data.</text>
</comment>
<dbReference type="PANTHER" id="PTHR15710:SF194">
    <property type="entry name" value="RING_U-BOX SUPERFAMILY PROTEIN"/>
    <property type="match status" value="1"/>
</dbReference>
<dbReference type="GO" id="GO:0016567">
    <property type="term" value="P:protein ubiquitination"/>
    <property type="evidence" value="ECO:0007669"/>
    <property type="project" value="TreeGrafter"/>
</dbReference>
<protein>
    <recommendedName>
        <fullName evidence="2">RING-type E3 ubiquitin transferase</fullName>
        <ecNumber evidence="2">2.3.2.27</ecNumber>
    </recommendedName>
</protein>
<evidence type="ECO:0000256" key="5">
    <source>
        <dbReference type="ARBA" id="ARBA00022833"/>
    </source>
</evidence>
<keyword evidence="9" id="KW-1185">Reference proteome</keyword>
<dbReference type="SUPFAM" id="SSF57850">
    <property type="entry name" value="RING/U-box"/>
    <property type="match status" value="1"/>
</dbReference>
<dbReference type="EMBL" id="BTGU01000017">
    <property type="protein sequence ID" value="GMN43690.1"/>
    <property type="molecule type" value="Genomic_DNA"/>
</dbReference>
<evidence type="ECO:0000256" key="3">
    <source>
        <dbReference type="ARBA" id="ARBA00022723"/>
    </source>
</evidence>
<dbReference type="GO" id="GO:0061630">
    <property type="term" value="F:ubiquitin protein ligase activity"/>
    <property type="evidence" value="ECO:0007669"/>
    <property type="project" value="UniProtKB-EC"/>
</dbReference>
<gene>
    <name evidence="8" type="ORF">TIFTF001_012890</name>
</gene>
<evidence type="ECO:0000256" key="2">
    <source>
        <dbReference type="ARBA" id="ARBA00012483"/>
    </source>
</evidence>
<dbReference type="Proteomes" id="UP001187192">
    <property type="component" value="Unassembled WGS sequence"/>
</dbReference>
<evidence type="ECO:0000313" key="9">
    <source>
        <dbReference type="Proteomes" id="UP001187192"/>
    </source>
</evidence>
<dbReference type="Pfam" id="PF13639">
    <property type="entry name" value="zf-RING_2"/>
    <property type="match status" value="1"/>
</dbReference>
<accession>A0AA88D436</accession>
<evidence type="ECO:0000313" key="8">
    <source>
        <dbReference type="EMBL" id="GMN43690.1"/>
    </source>
</evidence>
<dbReference type="EC" id="2.3.2.27" evidence="2"/>
<organism evidence="8 9">
    <name type="scientific">Ficus carica</name>
    <name type="common">Common fig</name>
    <dbReference type="NCBI Taxonomy" id="3494"/>
    <lineage>
        <taxon>Eukaryota</taxon>
        <taxon>Viridiplantae</taxon>
        <taxon>Streptophyta</taxon>
        <taxon>Embryophyta</taxon>
        <taxon>Tracheophyta</taxon>
        <taxon>Spermatophyta</taxon>
        <taxon>Magnoliopsida</taxon>
        <taxon>eudicotyledons</taxon>
        <taxon>Gunneridae</taxon>
        <taxon>Pentapetalae</taxon>
        <taxon>rosids</taxon>
        <taxon>fabids</taxon>
        <taxon>Rosales</taxon>
        <taxon>Moraceae</taxon>
        <taxon>Ficeae</taxon>
        <taxon>Ficus</taxon>
    </lineage>
</organism>
<dbReference type="Gramene" id="FCD_00019257-RA">
    <property type="protein sequence ID" value="FCD_00019257-RA:cds"/>
    <property type="gene ID" value="FCD_00019257"/>
</dbReference>
<proteinExistence type="predicted"/>
<evidence type="ECO:0000256" key="1">
    <source>
        <dbReference type="ARBA" id="ARBA00000900"/>
    </source>
</evidence>
<evidence type="ECO:0000256" key="4">
    <source>
        <dbReference type="ARBA" id="ARBA00022771"/>
    </source>
</evidence>
<keyword evidence="4 6" id="KW-0863">Zinc-finger</keyword>
<reference evidence="8" key="1">
    <citation type="submission" date="2023-07" db="EMBL/GenBank/DDBJ databases">
        <title>draft genome sequence of fig (Ficus carica).</title>
        <authorList>
            <person name="Takahashi T."/>
            <person name="Nishimura K."/>
        </authorList>
    </citation>
    <scope>NUCLEOTIDE SEQUENCE</scope>
</reference>
<dbReference type="PANTHER" id="PTHR15710">
    <property type="entry name" value="E3 UBIQUITIN-PROTEIN LIGASE PRAJA"/>
    <property type="match status" value="1"/>
</dbReference>
<dbReference type="Gene3D" id="3.30.40.10">
    <property type="entry name" value="Zinc/RING finger domain, C3HC4 (zinc finger)"/>
    <property type="match status" value="1"/>
</dbReference>
<dbReference type="AlphaFoldDB" id="A0AA88D436"/>
<dbReference type="GO" id="GO:0005737">
    <property type="term" value="C:cytoplasm"/>
    <property type="evidence" value="ECO:0007669"/>
    <property type="project" value="TreeGrafter"/>
</dbReference>
<sequence length="165" mass="18505">MDDIVVAIAESRADLLHRLSNWERYSTFDGSYDPRTFTGELEPVEQEDVRLEKMTAEAAVARARATNREFGVVLREVEMEVAIQLGRILARPAEEVAERVLAGSVAVVAAAAEEGLVCGVCQEEMGGRVREVVGCGHKFHEECILEWLKRKRTCPLCRFQLQDQD</sequence>
<feature type="domain" description="RING-type" evidence="7">
    <location>
        <begin position="118"/>
        <end position="158"/>
    </location>
</feature>
<name>A0AA88D436_FICCA</name>
<evidence type="ECO:0000259" key="7">
    <source>
        <dbReference type="PROSITE" id="PS50089"/>
    </source>
</evidence>
<keyword evidence="5" id="KW-0862">Zinc</keyword>
<dbReference type="InterPro" id="IPR013083">
    <property type="entry name" value="Znf_RING/FYVE/PHD"/>
</dbReference>
<dbReference type="PROSITE" id="PS50089">
    <property type="entry name" value="ZF_RING_2"/>
    <property type="match status" value="1"/>
</dbReference>
<evidence type="ECO:0000256" key="6">
    <source>
        <dbReference type="PROSITE-ProRule" id="PRU00175"/>
    </source>
</evidence>
<dbReference type="GO" id="GO:0008270">
    <property type="term" value="F:zinc ion binding"/>
    <property type="evidence" value="ECO:0007669"/>
    <property type="project" value="UniProtKB-KW"/>
</dbReference>